<protein>
    <submittedName>
        <fullName evidence="2">Uncharacterized protein</fullName>
    </submittedName>
</protein>
<evidence type="ECO:0000313" key="2">
    <source>
        <dbReference type="EMBL" id="SJN41489.1"/>
    </source>
</evidence>
<dbReference type="EMBL" id="FUKO01000029">
    <property type="protein sequence ID" value="SJN41489.1"/>
    <property type="molecule type" value="Genomic_DNA"/>
</dbReference>
<feature type="region of interest" description="Disordered" evidence="1">
    <location>
        <begin position="129"/>
        <end position="153"/>
    </location>
</feature>
<gene>
    <name evidence="2" type="ORF">FM104_11435</name>
</gene>
<dbReference type="AlphaFoldDB" id="A0A1R4KB06"/>
<dbReference type="Proteomes" id="UP000196320">
    <property type="component" value="Unassembled WGS sequence"/>
</dbReference>
<dbReference type="OrthoDB" id="3781658at2"/>
<name>A0A1R4KB06_9MICO</name>
<evidence type="ECO:0000256" key="1">
    <source>
        <dbReference type="SAM" id="MobiDB-lite"/>
    </source>
</evidence>
<proteinExistence type="predicted"/>
<reference evidence="2 3" key="1">
    <citation type="submission" date="2017-02" db="EMBL/GenBank/DDBJ databases">
        <authorList>
            <person name="Peterson S.W."/>
        </authorList>
    </citation>
    <scope>NUCLEOTIDE SEQUENCE [LARGE SCALE GENOMIC DNA]</scope>
    <source>
        <strain evidence="2 3">B Mb 05.01</strain>
    </source>
</reference>
<keyword evidence="3" id="KW-1185">Reference proteome</keyword>
<accession>A0A1R4KB06</accession>
<evidence type="ECO:0000313" key="3">
    <source>
        <dbReference type="Proteomes" id="UP000196320"/>
    </source>
</evidence>
<feature type="compositionally biased region" description="Low complexity" evidence="1">
    <location>
        <begin position="144"/>
        <end position="153"/>
    </location>
</feature>
<dbReference type="RefSeq" id="WP_087132361.1">
    <property type="nucleotide sequence ID" value="NZ_FUKO01000029.1"/>
</dbReference>
<organism evidence="2 3">
    <name type="scientific">Microbacterium esteraromaticum</name>
    <dbReference type="NCBI Taxonomy" id="57043"/>
    <lineage>
        <taxon>Bacteria</taxon>
        <taxon>Bacillati</taxon>
        <taxon>Actinomycetota</taxon>
        <taxon>Actinomycetes</taxon>
        <taxon>Micrococcales</taxon>
        <taxon>Microbacteriaceae</taxon>
        <taxon>Microbacterium</taxon>
    </lineage>
</organism>
<sequence>MPTFSDPAADAEEMWQSARGLAHATRGIGRPEDVYDVFGAVTATLRALTQSLEQIAHWNLAHTDRARTDDGNVETGADQARATAFFALGAASTLAQASDLVMMAHSAAGQIAWQPATEPGVRDALAARQVELTDESDPGPGPSGPASSGRALD</sequence>